<evidence type="ECO:0000256" key="1">
    <source>
        <dbReference type="SAM" id="MobiDB-lite"/>
    </source>
</evidence>
<evidence type="ECO:0000313" key="2">
    <source>
        <dbReference type="EMBL" id="TDN46907.1"/>
    </source>
</evidence>
<name>A0A4R6DPP9_9RHOO</name>
<dbReference type="AlphaFoldDB" id="A0A4R6DPP9"/>
<feature type="compositionally biased region" description="Polar residues" evidence="1">
    <location>
        <begin position="1"/>
        <end position="13"/>
    </location>
</feature>
<dbReference type="Proteomes" id="UP000295129">
    <property type="component" value="Unassembled WGS sequence"/>
</dbReference>
<feature type="compositionally biased region" description="Basic and acidic residues" evidence="1">
    <location>
        <begin position="65"/>
        <end position="78"/>
    </location>
</feature>
<feature type="compositionally biased region" description="Polar residues" evidence="1">
    <location>
        <begin position="30"/>
        <end position="41"/>
    </location>
</feature>
<sequence length="108" mass="12588">MDVRIQDQNQRQQSHYRDDLDELAYDESSHTSPGSFRQHPQPQRKHPSWQGTRHTACGSGNRPAQPEKKGRDGRCQEGRTQLKEYRFQHRNFTGISRHGVAAEKSRAY</sequence>
<accession>A0A4R6DPP9</accession>
<feature type="region of interest" description="Disordered" evidence="1">
    <location>
        <begin position="1"/>
        <end position="78"/>
    </location>
</feature>
<protein>
    <submittedName>
        <fullName evidence="2">Uncharacterized protein</fullName>
    </submittedName>
</protein>
<reference evidence="2 3" key="1">
    <citation type="submission" date="2019-03" db="EMBL/GenBank/DDBJ databases">
        <title>Genomic Encyclopedia of Type Strains, Phase IV (KMG-IV): sequencing the most valuable type-strain genomes for metagenomic binning, comparative biology and taxonomic classification.</title>
        <authorList>
            <person name="Goeker M."/>
        </authorList>
    </citation>
    <scope>NUCLEOTIDE SEQUENCE [LARGE SCALE GENOMIC DNA]</scope>
    <source>
        <strain evidence="2 3">DSM 12121</strain>
    </source>
</reference>
<proteinExistence type="predicted"/>
<keyword evidence="3" id="KW-1185">Reference proteome</keyword>
<comment type="caution">
    <text evidence="2">The sequence shown here is derived from an EMBL/GenBank/DDBJ whole genome shotgun (WGS) entry which is preliminary data.</text>
</comment>
<dbReference type="EMBL" id="SNVV01000024">
    <property type="protein sequence ID" value="TDN46907.1"/>
    <property type="molecule type" value="Genomic_DNA"/>
</dbReference>
<gene>
    <name evidence="2" type="ORF">C7389_12467</name>
</gene>
<organism evidence="2 3">
    <name type="scientific">Azoarcus indigens</name>
    <dbReference type="NCBI Taxonomy" id="29545"/>
    <lineage>
        <taxon>Bacteria</taxon>
        <taxon>Pseudomonadati</taxon>
        <taxon>Pseudomonadota</taxon>
        <taxon>Betaproteobacteria</taxon>
        <taxon>Rhodocyclales</taxon>
        <taxon>Zoogloeaceae</taxon>
        <taxon>Azoarcus</taxon>
    </lineage>
</organism>
<evidence type="ECO:0000313" key="3">
    <source>
        <dbReference type="Proteomes" id="UP000295129"/>
    </source>
</evidence>